<protein>
    <submittedName>
        <fullName evidence="7">ABC transporter ATP-binding protein</fullName>
    </submittedName>
</protein>
<dbReference type="SUPFAM" id="SSF52540">
    <property type="entry name" value="P-loop containing nucleoside triphosphate hydrolases"/>
    <property type="match status" value="2"/>
</dbReference>
<dbReference type="PANTHER" id="PTHR43776:SF7">
    <property type="entry name" value="D,D-DIPEPTIDE TRANSPORT ATP-BINDING PROTEIN DDPF-RELATED"/>
    <property type="match status" value="1"/>
</dbReference>
<keyword evidence="3" id="KW-0547">Nucleotide-binding</keyword>
<dbReference type="PANTHER" id="PTHR43776">
    <property type="entry name" value="TRANSPORT ATP-BINDING PROTEIN"/>
    <property type="match status" value="1"/>
</dbReference>
<dbReference type="AlphaFoldDB" id="A0A5B9DK26"/>
<dbReference type="NCBIfam" id="NF008453">
    <property type="entry name" value="PRK11308.1"/>
    <property type="match status" value="3"/>
</dbReference>
<feature type="domain" description="ABC transporter" evidence="6">
    <location>
        <begin position="277"/>
        <end position="576"/>
    </location>
</feature>
<dbReference type="InterPro" id="IPR003593">
    <property type="entry name" value="AAA+_ATPase"/>
</dbReference>
<evidence type="ECO:0000256" key="3">
    <source>
        <dbReference type="ARBA" id="ARBA00022741"/>
    </source>
</evidence>
<sequence>MACATCSILASSGRAWPMPLLELDDLSVAFDGPPVLAGVSFALEKGERFGVIGESGSGKTMMALAIAGLLPEGARRGGAIAFDGQRLPEGERELARLRGRRIAMVFQEPMTALNPLMRVGAQIAEAVALSRTNASVEALLGEVGLDPVHARRYPHELSGGQRQRIMIAMALAGEPDLLIADEPTSALDLITQRTIIDLIAAVCDRRGMALIFVSHDLRAVAALCARVLVLRQGEVMETGPATDVFAAPRAEYTRQLIAAARPTIGAVFAPAGAPPLLEVRNLSRHFRQPGAAWFAPGQPMAAVNGVSFSVAASESVAIVGPSGCGKTTLARIIAGLDRATGGEMILDAGAHRPVHPYPRTSPAAEPGPTGPSTNEERGDDPRITSGAIQWRGSGRTLPTSTYHGSDLPRALRRDISLVFQDPYGSFDPRLEVGRAVGEPLRLESGLAPADRLRRVSEAVQAVGLSPALLGRYPHEFSGGQRQRLAIARALVTRPRLVILDEPVSALDVSLRGDVLALLNRLRADYGLAYVVISHDLDMVRAVSDRVLVMEKGKIVEEGRPAEIFAHPQHRLTRELLAARLPDVA</sequence>
<dbReference type="GO" id="GO:0055085">
    <property type="term" value="P:transmembrane transport"/>
    <property type="evidence" value="ECO:0007669"/>
    <property type="project" value="UniProtKB-ARBA"/>
</dbReference>
<dbReference type="InterPro" id="IPR003439">
    <property type="entry name" value="ABC_transporter-like_ATP-bd"/>
</dbReference>
<dbReference type="PROSITE" id="PS50893">
    <property type="entry name" value="ABC_TRANSPORTER_2"/>
    <property type="match status" value="2"/>
</dbReference>
<dbReference type="CDD" id="cd03257">
    <property type="entry name" value="ABC_NikE_OppD_transporters"/>
    <property type="match status" value="2"/>
</dbReference>
<dbReference type="KEGG" id="yti:FNA67_04605"/>
<proteinExistence type="inferred from homology"/>
<gene>
    <name evidence="7" type="ORF">FNA67_04605</name>
</gene>
<keyword evidence="8" id="KW-1185">Reference proteome</keyword>
<comment type="similarity">
    <text evidence="1">Belongs to the ABC transporter superfamily.</text>
</comment>
<dbReference type="PROSITE" id="PS00211">
    <property type="entry name" value="ABC_TRANSPORTER_1"/>
    <property type="match status" value="2"/>
</dbReference>
<evidence type="ECO:0000259" key="6">
    <source>
        <dbReference type="PROSITE" id="PS50893"/>
    </source>
</evidence>
<evidence type="ECO:0000256" key="2">
    <source>
        <dbReference type="ARBA" id="ARBA00022448"/>
    </source>
</evidence>
<dbReference type="GO" id="GO:0016887">
    <property type="term" value="F:ATP hydrolysis activity"/>
    <property type="evidence" value="ECO:0007669"/>
    <property type="project" value="InterPro"/>
</dbReference>
<feature type="domain" description="ABC transporter" evidence="6">
    <location>
        <begin position="21"/>
        <end position="257"/>
    </location>
</feature>
<dbReference type="NCBIfam" id="NF007739">
    <property type="entry name" value="PRK10419.1"/>
    <property type="match status" value="3"/>
</dbReference>
<feature type="region of interest" description="Disordered" evidence="5">
    <location>
        <begin position="350"/>
        <end position="405"/>
    </location>
</feature>
<dbReference type="EMBL" id="CP041690">
    <property type="protein sequence ID" value="QEE19497.1"/>
    <property type="molecule type" value="Genomic_DNA"/>
</dbReference>
<dbReference type="Proteomes" id="UP000321062">
    <property type="component" value="Chromosome"/>
</dbReference>
<reference evidence="7 8" key="1">
    <citation type="journal article" date="2015" name="Int. J. Syst. Evol. Microbiol.">
        <title>Youhaiella tibetensis gen. nov., sp. nov., isolated from subsurface sediment.</title>
        <authorList>
            <person name="Wang Y.X."/>
            <person name="Huang F.Q."/>
            <person name="Nogi Y."/>
            <person name="Pang S.J."/>
            <person name="Wang P.K."/>
            <person name="Lv J."/>
        </authorList>
    </citation>
    <scope>NUCLEOTIDE SEQUENCE [LARGE SCALE GENOMIC DNA]</scope>
    <source>
        <strain evidence="8">fig4</strain>
    </source>
</reference>
<dbReference type="SMART" id="SM00382">
    <property type="entry name" value="AAA"/>
    <property type="match status" value="2"/>
</dbReference>
<organism evidence="7 8">
    <name type="scientific">Paradevosia tibetensis</name>
    <dbReference type="NCBI Taxonomy" id="1447062"/>
    <lineage>
        <taxon>Bacteria</taxon>
        <taxon>Pseudomonadati</taxon>
        <taxon>Pseudomonadota</taxon>
        <taxon>Alphaproteobacteria</taxon>
        <taxon>Hyphomicrobiales</taxon>
        <taxon>Devosiaceae</taxon>
        <taxon>Paradevosia</taxon>
    </lineage>
</organism>
<dbReference type="InterPro" id="IPR027417">
    <property type="entry name" value="P-loop_NTPase"/>
</dbReference>
<evidence type="ECO:0000256" key="5">
    <source>
        <dbReference type="SAM" id="MobiDB-lite"/>
    </source>
</evidence>
<dbReference type="GO" id="GO:0005524">
    <property type="term" value="F:ATP binding"/>
    <property type="evidence" value="ECO:0007669"/>
    <property type="project" value="UniProtKB-KW"/>
</dbReference>
<dbReference type="Pfam" id="PF00005">
    <property type="entry name" value="ABC_tran"/>
    <property type="match status" value="3"/>
</dbReference>
<dbReference type="InterPro" id="IPR017871">
    <property type="entry name" value="ABC_transporter-like_CS"/>
</dbReference>
<evidence type="ECO:0000256" key="4">
    <source>
        <dbReference type="ARBA" id="ARBA00022840"/>
    </source>
</evidence>
<keyword evidence="4 7" id="KW-0067">ATP-binding</keyword>
<accession>A0A5B9DK26</accession>
<evidence type="ECO:0000313" key="7">
    <source>
        <dbReference type="EMBL" id="QEE19497.1"/>
    </source>
</evidence>
<evidence type="ECO:0000313" key="8">
    <source>
        <dbReference type="Proteomes" id="UP000321062"/>
    </source>
</evidence>
<dbReference type="InterPro" id="IPR050319">
    <property type="entry name" value="ABC_transp_ATP-bind"/>
</dbReference>
<dbReference type="Gene3D" id="3.40.50.300">
    <property type="entry name" value="P-loop containing nucleotide triphosphate hydrolases"/>
    <property type="match status" value="2"/>
</dbReference>
<name>A0A5B9DK26_9HYPH</name>
<dbReference type="OrthoDB" id="9802264at2"/>
<keyword evidence="2" id="KW-0813">Transport</keyword>
<evidence type="ECO:0000256" key="1">
    <source>
        <dbReference type="ARBA" id="ARBA00005417"/>
    </source>
</evidence>